<name>A0A4P5ZG57_PLAAG</name>
<comment type="caution">
    <text evidence="1">The sequence shown here is derived from an EMBL/GenBank/DDBJ whole genome shotgun (WGS) entry which is preliminary data.</text>
</comment>
<dbReference type="EMBL" id="BJCD01000053">
    <property type="protein sequence ID" value="GDZ95130.1"/>
    <property type="molecule type" value="Genomic_DNA"/>
</dbReference>
<evidence type="ECO:0000313" key="1">
    <source>
        <dbReference type="EMBL" id="GDZ95130.1"/>
    </source>
</evidence>
<organism evidence="1 2">
    <name type="scientific">Planktothrix agardhii CCAP 1459/11A</name>
    <dbReference type="NCBI Taxonomy" id="282420"/>
    <lineage>
        <taxon>Bacteria</taxon>
        <taxon>Bacillati</taxon>
        <taxon>Cyanobacteriota</taxon>
        <taxon>Cyanophyceae</taxon>
        <taxon>Oscillatoriophycideae</taxon>
        <taxon>Oscillatoriales</taxon>
        <taxon>Microcoleaceae</taxon>
        <taxon>Planktothrix</taxon>
    </lineage>
</organism>
<proteinExistence type="predicted"/>
<dbReference type="Proteomes" id="UP000299794">
    <property type="component" value="Unassembled WGS sequence"/>
</dbReference>
<gene>
    <name evidence="1" type="ORF">PA905_33690</name>
</gene>
<dbReference type="AlphaFoldDB" id="A0A4P5ZG57"/>
<reference evidence="2" key="1">
    <citation type="submission" date="2019-02" db="EMBL/GenBank/DDBJ databases">
        <title>Draft genome sequence of Planktothrix agardhii NIES-905.</title>
        <authorList>
            <person name="Yamaguchi H."/>
            <person name="Suzuki S."/>
            <person name="Kawachi M."/>
        </authorList>
    </citation>
    <scope>NUCLEOTIDE SEQUENCE [LARGE SCALE GENOMIC DNA]</scope>
    <source>
        <strain evidence="2">CCAP 1459/11A</strain>
    </source>
</reference>
<protein>
    <submittedName>
        <fullName evidence="1">Uncharacterized protein</fullName>
    </submittedName>
</protein>
<sequence>MNISTVVNNKRTEYNDLHKRSYTFLTPSGKKISEGKTKRLLAYAIKRMNESGFPVFENVEISTNEDDFTYSVAFQNEKGGKIAIDGIFLNRGGYPFIDHGFSIEA</sequence>
<dbReference type="RefSeq" id="WP_141295091.1">
    <property type="nucleotide sequence ID" value="NZ_BJCD01000053.1"/>
</dbReference>
<accession>A0A4P5ZG57</accession>
<evidence type="ECO:0000313" key="2">
    <source>
        <dbReference type="Proteomes" id="UP000299794"/>
    </source>
</evidence>